<dbReference type="Pfam" id="PF00805">
    <property type="entry name" value="Pentapeptide"/>
    <property type="match status" value="2"/>
</dbReference>
<dbReference type="SUPFAM" id="SSF56672">
    <property type="entry name" value="DNA/RNA polymerases"/>
    <property type="match status" value="1"/>
</dbReference>
<protein>
    <submittedName>
        <fullName evidence="5">Thylakoid lumenal 17.4 kDa protein</fullName>
    </submittedName>
</protein>
<proteinExistence type="predicted"/>
<feature type="transmembrane region" description="Helical" evidence="3">
    <location>
        <begin position="31"/>
        <end position="54"/>
    </location>
</feature>
<evidence type="ECO:0000259" key="4">
    <source>
        <dbReference type="Pfam" id="PF07727"/>
    </source>
</evidence>
<dbReference type="AlphaFoldDB" id="A0A6A3C075"/>
<dbReference type="InterPro" id="IPR013103">
    <property type="entry name" value="RVT_2"/>
</dbReference>
<keyword evidence="1" id="KW-0677">Repeat</keyword>
<dbReference type="Gene3D" id="2.160.20.80">
    <property type="entry name" value="E3 ubiquitin-protein ligase SopA"/>
    <property type="match status" value="1"/>
</dbReference>
<dbReference type="InterPro" id="IPR008509">
    <property type="entry name" value="MOT2/MFSD5"/>
</dbReference>
<keyword evidence="3" id="KW-1133">Transmembrane helix</keyword>
<keyword evidence="3" id="KW-0472">Membrane</keyword>
<dbReference type="SUPFAM" id="SSF53098">
    <property type="entry name" value="Ribonuclease H-like"/>
    <property type="match status" value="1"/>
</dbReference>
<feature type="transmembrane region" description="Helical" evidence="3">
    <location>
        <begin position="85"/>
        <end position="108"/>
    </location>
</feature>
<dbReference type="Gene3D" id="1.20.1250.20">
    <property type="entry name" value="MFS general substrate transporter like domains"/>
    <property type="match status" value="1"/>
</dbReference>
<dbReference type="SUPFAM" id="SSF141571">
    <property type="entry name" value="Pentapeptide repeat-like"/>
    <property type="match status" value="1"/>
</dbReference>
<evidence type="ECO:0000256" key="2">
    <source>
        <dbReference type="SAM" id="MobiDB-lite"/>
    </source>
</evidence>
<dbReference type="Proteomes" id="UP000436088">
    <property type="component" value="Unassembled WGS sequence"/>
</dbReference>
<dbReference type="SUPFAM" id="SSF103473">
    <property type="entry name" value="MFS general substrate transporter"/>
    <property type="match status" value="1"/>
</dbReference>
<feature type="domain" description="Reverse transcriptase Ty1/copia-type" evidence="4">
    <location>
        <begin position="307"/>
        <end position="561"/>
    </location>
</feature>
<name>A0A6A3C075_HIBSY</name>
<accession>A0A6A3C075</accession>
<dbReference type="PANTHER" id="PTHR47485:SF1">
    <property type="entry name" value="THYLAKOID LUMENAL 17.4 KDA PROTEIN, CHLOROPLASTIC"/>
    <property type="match status" value="1"/>
</dbReference>
<dbReference type="InterPro" id="IPR043502">
    <property type="entry name" value="DNA/RNA_pol_sf"/>
</dbReference>
<evidence type="ECO:0000256" key="1">
    <source>
        <dbReference type="ARBA" id="ARBA00022737"/>
    </source>
</evidence>
<keyword evidence="6" id="KW-1185">Reference proteome</keyword>
<gene>
    <name evidence="5" type="ORF">F3Y22_tig00013960pilonHSYRG00092</name>
</gene>
<dbReference type="Pfam" id="PF05631">
    <property type="entry name" value="MFS_5"/>
    <property type="match status" value="1"/>
</dbReference>
<dbReference type="Pfam" id="PF07727">
    <property type="entry name" value="RVT_2"/>
    <property type="match status" value="1"/>
</dbReference>
<organism evidence="5 6">
    <name type="scientific">Hibiscus syriacus</name>
    <name type="common">Rose of Sharon</name>
    <dbReference type="NCBI Taxonomy" id="106335"/>
    <lineage>
        <taxon>Eukaryota</taxon>
        <taxon>Viridiplantae</taxon>
        <taxon>Streptophyta</taxon>
        <taxon>Embryophyta</taxon>
        <taxon>Tracheophyta</taxon>
        <taxon>Spermatophyta</taxon>
        <taxon>Magnoliopsida</taxon>
        <taxon>eudicotyledons</taxon>
        <taxon>Gunneridae</taxon>
        <taxon>Pentapetalae</taxon>
        <taxon>rosids</taxon>
        <taxon>malvids</taxon>
        <taxon>Malvales</taxon>
        <taxon>Malvaceae</taxon>
        <taxon>Malvoideae</taxon>
        <taxon>Hibiscus</taxon>
    </lineage>
</organism>
<feature type="compositionally biased region" description="Low complexity" evidence="2">
    <location>
        <begin position="247"/>
        <end position="261"/>
    </location>
</feature>
<evidence type="ECO:0000313" key="6">
    <source>
        <dbReference type="Proteomes" id="UP000436088"/>
    </source>
</evidence>
<dbReference type="GO" id="GO:0016020">
    <property type="term" value="C:membrane"/>
    <property type="evidence" value="ECO:0007669"/>
    <property type="project" value="InterPro"/>
</dbReference>
<feature type="region of interest" description="Disordered" evidence="2">
    <location>
        <begin position="243"/>
        <end position="283"/>
    </location>
</feature>
<dbReference type="EMBL" id="VEPZ02000561">
    <property type="protein sequence ID" value="KAE8722460.1"/>
    <property type="molecule type" value="Genomic_DNA"/>
</dbReference>
<reference evidence="5" key="1">
    <citation type="submission" date="2019-09" db="EMBL/GenBank/DDBJ databases">
        <title>Draft genome information of white flower Hibiscus syriacus.</title>
        <authorList>
            <person name="Kim Y.-M."/>
        </authorList>
    </citation>
    <scope>NUCLEOTIDE SEQUENCE [LARGE SCALE GENOMIC DNA]</scope>
    <source>
        <strain evidence="5">YM2019G1</strain>
    </source>
</reference>
<comment type="caution">
    <text evidence="5">The sequence shown here is derived from an EMBL/GenBank/DDBJ whole genome shotgun (WGS) entry which is preliminary data.</text>
</comment>
<evidence type="ECO:0000256" key="3">
    <source>
        <dbReference type="SAM" id="Phobius"/>
    </source>
</evidence>
<sequence length="895" mass="98570">MGVHVSVAGDWLQGPYVYNLYSTYGFGKGDIGQLFIAGFGSSILFGTVVGSLAGKQGRRRACVTYCITYILSCITKHSPEYRVLMVGRVLGGIATSLLFSAFESWLVAEHNKRGFEQQWLSLNGVVVRKHRHIIEMALTLLACASLSLKFWSYAVLTARLINHLPTKVLQGSTSFEKLFGHVPQYDHLLVFGCRCFSFLSSNASLNSQGTIPSLYVVPRAPEVCRGLTQEEHVLHETRPIHAQGTVSQPAQSPPHASSTQPIANDKVDLGSVSSSSPSQPEPTMEALSHLKHLLVLSGRKYNALLKNDTWTLVPLPAGRTTLDVNGYLKLNVCKWLFKVKRHADGCIARYKACLVAKGFLQIPRQDFTETFSPFFKSTTINVILSLVASNVWSLRQLDVNNAFLNGDLGEDVFMAQPPGFEQVSSNGTPLVCKLKKALYGLRQAPRMWYSKLKQYLLGLGFHTTTADVSLFVQQQDGTRTYALIYVDDIIIAGNSTEAIEQVVRLLGQQFSLKDLGELSYFLGIEVHRTPERLVLRERKFINELLTKTNMSGAKSVPTPMVISPKLMRDASKPLDDVFLYRSTVGALLYLCHTRPNIAFSINRLPQTQNIAAFTDADWKSVARFMTEAEYRSIADTVTEVVWVQSLLKEGEKGKEGINPKKMVILSTPLSHNTLPTKLHGYPLQQLHLPLRISCSSAASRRVPKSEERSSGFKELRTVACGLLAVCAIATASPVIAANQRLPPLSTEPNRCERAFVGNTIGQANGVYDKPLDLRFCDYTNEKSNLKGKSLSAALMADAKFDGADMSEAVMSKAYAVGASFKGTDFSNAVLDRVNFKKANLQGAVFKNTVLSGSTFDDAQLEDAVFEDTIIGYIDLQKLCTNKTVSAEGRAELGCR</sequence>
<dbReference type="InterPro" id="IPR012337">
    <property type="entry name" value="RNaseH-like_sf"/>
</dbReference>
<dbReference type="GO" id="GO:0015098">
    <property type="term" value="F:molybdate ion transmembrane transporter activity"/>
    <property type="evidence" value="ECO:0007669"/>
    <property type="project" value="InterPro"/>
</dbReference>
<evidence type="ECO:0000313" key="5">
    <source>
        <dbReference type="EMBL" id="KAE8722460.1"/>
    </source>
</evidence>
<dbReference type="InterPro" id="IPR001646">
    <property type="entry name" value="5peptide_repeat"/>
</dbReference>
<dbReference type="InterPro" id="IPR036259">
    <property type="entry name" value="MFS_trans_sf"/>
</dbReference>
<dbReference type="PANTHER" id="PTHR47485">
    <property type="entry name" value="THYLAKOID LUMENAL 17.4 KDA PROTEIN, CHLOROPLASTIC"/>
    <property type="match status" value="1"/>
</dbReference>
<keyword evidence="3" id="KW-0812">Transmembrane</keyword>